<sequence length="184" mass="20630">MPDITLIWDCELLFEKLFVEHGLSYQRTPSSAIGTPFLPGSKVMIVPTGFANTQYTKILRGIEANKSFFDGFVKKGGVLVVYGALVHEYTYRWLPFTLEYREQYGAVDIEAAWEDDLGYECSCIFDGTRAECDGYFTETDGDIILTGDGVPILIAKEHGDGIIIATTIHEFPTGEFLKWTVAYK</sequence>
<organism evidence="1 2">
    <name type="scientific">Candidatus Methanogaster sp</name>
    <dbReference type="NCBI Taxonomy" id="3386292"/>
    <lineage>
        <taxon>Archaea</taxon>
        <taxon>Methanobacteriati</taxon>
        <taxon>Methanobacteriota</taxon>
        <taxon>Stenosarchaea group</taxon>
        <taxon>Methanomicrobia</taxon>
        <taxon>Methanosarcinales</taxon>
        <taxon>ANME-2 cluster</taxon>
        <taxon>Candidatus Methanogasteraceae</taxon>
        <taxon>Candidatus Methanogaster</taxon>
    </lineage>
</organism>
<protein>
    <submittedName>
        <fullName evidence="1">Uncharacterized protein</fullName>
    </submittedName>
</protein>
<dbReference type="Proteomes" id="UP000248329">
    <property type="component" value="Unassembled WGS sequence"/>
</dbReference>
<dbReference type="EMBL" id="PQXF01000021">
    <property type="protein sequence ID" value="PXF59840.1"/>
    <property type="molecule type" value="Genomic_DNA"/>
</dbReference>
<comment type="caution">
    <text evidence="1">The sequence shown here is derived from an EMBL/GenBank/DDBJ whole genome shotgun (WGS) entry which is preliminary data.</text>
</comment>
<accession>A0AC61L277</accession>
<evidence type="ECO:0000313" key="2">
    <source>
        <dbReference type="Proteomes" id="UP000248329"/>
    </source>
</evidence>
<evidence type="ECO:0000313" key="1">
    <source>
        <dbReference type="EMBL" id="PXF59840.1"/>
    </source>
</evidence>
<name>A0AC61L277_9EURY</name>
<proteinExistence type="predicted"/>
<gene>
    <name evidence="1" type="ORF">C4B59_10555</name>
</gene>
<reference evidence="1" key="1">
    <citation type="submission" date="2018-01" db="EMBL/GenBank/DDBJ databases">
        <authorList>
            <person name="Krukenberg V."/>
        </authorList>
    </citation>
    <scope>NUCLEOTIDE SEQUENCE</scope>
    <source>
        <strain evidence="1">E20ANME2</strain>
    </source>
</reference>